<keyword evidence="13 16" id="KW-0131">Cell cycle</keyword>
<evidence type="ECO:0000256" key="4">
    <source>
        <dbReference type="ARBA" id="ARBA00004752"/>
    </source>
</evidence>
<comment type="cofactor">
    <cofactor evidence="1 16">
        <name>FAD</name>
        <dbReference type="ChEBI" id="CHEBI:57692"/>
    </cofactor>
</comment>
<reference evidence="18 19" key="1">
    <citation type="journal article" date="2016" name="Nat. Commun.">
        <title>Thousands of microbial genomes shed light on interconnected biogeochemical processes in an aquifer system.</title>
        <authorList>
            <person name="Anantharaman K."/>
            <person name="Brown C.T."/>
            <person name="Hug L.A."/>
            <person name="Sharon I."/>
            <person name="Castelle C.J."/>
            <person name="Probst A.J."/>
            <person name="Thomas B.C."/>
            <person name="Singh A."/>
            <person name="Wilkins M.J."/>
            <person name="Karaoz U."/>
            <person name="Brodie E.L."/>
            <person name="Williams K.H."/>
            <person name="Hubbard S.S."/>
            <person name="Banfield J.F."/>
        </authorList>
    </citation>
    <scope>NUCLEOTIDE SEQUENCE [LARGE SCALE GENOMIC DNA]</scope>
</reference>
<dbReference type="InterPro" id="IPR003170">
    <property type="entry name" value="MurB"/>
</dbReference>
<dbReference type="InterPro" id="IPR016167">
    <property type="entry name" value="FAD-bd_PCMH_sub1"/>
</dbReference>
<proteinExistence type="inferred from homology"/>
<dbReference type="Gene3D" id="3.30.465.10">
    <property type="match status" value="1"/>
</dbReference>
<dbReference type="GO" id="GO:0008762">
    <property type="term" value="F:UDP-N-acetylmuramate dehydrogenase activity"/>
    <property type="evidence" value="ECO:0007669"/>
    <property type="project" value="UniProtKB-UniRule"/>
</dbReference>
<dbReference type="Proteomes" id="UP000176222">
    <property type="component" value="Unassembled WGS sequence"/>
</dbReference>
<dbReference type="Pfam" id="PF01565">
    <property type="entry name" value="FAD_binding_4"/>
    <property type="match status" value="1"/>
</dbReference>
<keyword evidence="6 16" id="KW-0132">Cell division</keyword>
<comment type="subcellular location">
    <subcellularLocation>
        <location evidence="3 16">Cytoplasm</location>
    </subcellularLocation>
</comment>
<evidence type="ECO:0000256" key="3">
    <source>
        <dbReference type="ARBA" id="ARBA00004496"/>
    </source>
</evidence>
<evidence type="ECO:0000256" key="11">
    <source>
        <dbReference type="ARBA" id="ARBA00022984"/>
    </source>
</evidence>
<evidence type="ECO:0000256" key="16">
    <source>
        <dbReference type="HAMAP-Rule" id="MF_00037"/>
    </source>
</evidence>
<keyword evidence="7 16" id="KW-0285">Flavoprotein</keyword>
<dbReference type="STRING" id="1802436.A2370_03185"/>
<dbReference type="GO" id="GO:0009252">
    <property type="term" value="P:peptidoglycan biosynthetic process"/>
    <property type="evidence" value="ECO:0007669"/>
    <property type="project" value="UniProtKB-UniRule"/>
</dbReference>
<dbReference type="Pfam" id="PF02873">
    <property type="entry name" value="MurB_C"/>
    <property type="match status" value="1"/>
</dbReference>
<name>A0A1G2QFC3_9BACT</name>
<dbReference type="GO" id="GO:0071949">
    <property type="term" value="F:FAD binding"/>
    <property type="evidence" value="ECO:0007669"/>
    <property type="project" value="InterPro"/>
</dbReference>
<feature type="domain" description="FAD-binding PCMH-type" evidence="17">
    <location>
        <begin position="23"/>
        <end position="206"/>
    </location>
</feature>
<dbReference type="InterPro" id="IPR016166">
    <property type="entry name" value="FAD-bd_PCMH"/>
</dbReference>
<dbReference type="PROSITE" id="PS51387">
    <property type="entry name" value="FAD_PCMH"/>
    <property type="match status" value="1"/>
</dbReference>
<comment type="function">
    <text evidence="2 16">Cell wall formation.</text>
</comment>
<dbReference type="Gene3D" id="3.90.78.10">
    <property type="entry name" value="UDP-N-acetylenolpyruvoylglucosamine reductase, C-terminal domain"/>
    <property type="match status" value="1"/>
</dbReference>
<dbReference type="EMBL" id="MHTH01000005">
    <property type="protein sequence ID" value="OHA59187.1"/>
    <property type="molecule type" value="Genomic_DNA"/>
</dbReference>
<dbReference type="UniPathway" id="UPA00219"/>
<dbReference type="InterPro" id="IPR006094">
    <property type="entry name" value="Oxid_FAD_bind_N"/>
</dbReference>
<comment type="pathway">
    <text evidence="4 16">Cell wall biogenesis; peptidoglycan biosynthesis.</text>
</comment>
<dbReference type="NCBIfam" id="TIGR00179">
    <property type="entry name" value="murB"/>
    <property type="match status" value="1"/>
</dbReference>
<dbReference type="GO" id="GO:0008360">
    <property type="term" value="P:regulation of cell shape"/>
    <property type="evidence" value="ECO:0007669"/>
    <property type="project" value="UniProtKB-KW"/>
</dbReference>
<dbReference type="HAMAP" id="MF_00037">
    <property type="entry name" value="MurB"/>
    <property type="match status" value="1"/>
</dbReference>
<keyword evidence="14 16" id="KW-0961">Cell wall biogenesis/degradation</keyword>
<organism evidence="18 19">
    <name type="scientific">Candidatus Vogelbacteria bacterium RIFOXYB1_FULL_42_16</name>
    <dbReference type="NCBI Taxonomy" id="1802436"/>
    <lineage>
        <taxon>Bacteria</taxon>
        <taxon>Candidatus Vogeliibacteriota</taxon>
    </lineage>
</organism>
<keyword evidence="12 16" id="KW-0560">Oxidoreductase</keyword>
<keyword evidence="5 16" id="KW-0963">Cytoplasm</keyword>
<dbReference type="GO" id="GO:0051301">
    <property type="term" value="P:cell division"/>
    <property type="evidence" value="ECO:0007669"/>
    <property type="project" value="UniProtKB-KW"/>
</dbReference>
<evidence type="ECO:0000256" key="6">
    <source>
        <dbReference type="ARBA" id="ARBA00022618"/>
    </source>
</evidence>
<dbReference type="SUPFAM" id="SSF56194">
    <property type="entry name" value="Uridine diphospho-N-Acetylenolpyruvylglucosamine reductase, MurB, C-terminal domain"/>
    <property type="match status" value="1"/>
</dbReference>
<dbReference type="PANTHER" id="PTHR21071:SF4">
    <property type="entry name" value="UDP-N-ACETYLENOLPYRUVOYLGLUCOSAMINE REDUCTASE"/>
    <property type="match status" value="1"/>
</dbReference>
<evidence type="ECO:0000313" key="18">
    <source>
        <dbReference type="EMBL" id="OHA59187.1"/>
    </source>
</evidence>
<keyword evidence="9 16" id="KW-0521">NADP</keyword>
<feature type="active site" evidence="16">
    <location>
        <position position="170"/>
    </location>
</feature>
<dbReference type="AlphaFoldDB" id="A0A1G2QFC3"/>
<dbReference type="GO" id="GO:0071555">
    <property type="term" value="P:cell wall organization"/>
    <property type="evidence" value="ECO:0007669"/>
    <property type="project" value="UniProtKB-KW"/>
</dbReference>
<evidence type="ECO:0000256" key="9">
    <source>
        <dbReference type="ARBA" id="ARBA00022857"/>
    </source>
</evidence>
<gene>
    <name evidence="16" type="primary">murB</name>
    <name evidence="18" type="ORF">A2370_03185</name>
</gene>
<evidence type="ECO:0000256" key="1">
    <source>
        <dbReference type="ARBA" id="ARBA00001974"/>
    </source>
</evidence>
<evidence type="ECO:0000259" key="17">
    <source>
        <dbReference type="PROSITE" id="PS51387"/>
    </source>
</evidence>
<evidence type="ECO:0000256" key="10">
    <source>
        <dbReference type="ARBA" id="ARBA00022960"/>
    </source>
</evidence>
<dbReference type="Gene3D" id="3.30.43.10">
    <property type="entry name" value="Uridine Diphospho-n-acetylenolpyruvylglucosamine Reductase, domain 2"/>
    <property type="match status" value="1"/>
</dbReference>
<dbReference type="GO" id="GO:0005829">
    <property type="term" value="C:cytosol"/>
    <property type="evidence" value="ECO:0007669"/>
    <property type="project" value="TreeGrafter"/>
</dbReference>
<keyword evidence="11 16" id="KW-0573">Peptidoglycan synthesis</keyword>
<evidence type="ECO:0000313" key="19">
    <source>
        <dbReference type="Proteomes" id="UP000176222"/>
    </source>
</evidence>
<evidence type="ECO:0000256" key="13">
    <source>
        <dbReference type="ARBA" id="ARBA00023306"/>
    </source>
</evidence>
<dbReference type="SUPFAM" id="SSF56176">
    <property type="entry name" value="FAD-binding/transporter-associated domain-like"/>
    <property type="match status" value="1"/>
</dbReference>
<dbReference type="InterPro" id="IPR036635">
    <property type="entry name" value="MurB_C_sf"/>
</dbReference>
<evidence type="ECO:0000256" key="5">
    <source>
        <dbReference type="ARBA" id="ARBA00022490"/>
    </source>
</evidence>
<evidence type="ECO:0000256" key="14">
    <source>
        <dbReference type="ARBA" id="ARBA00023316"/>
    </source>
</evidence>
<dbReference type="InterPro" id="IPR011601">
    <property type="entry name" value="MurB_C"/>
</dbReference>
<feature type="active site" evidence="16">
    <location>
        <position position="310"/>
    </location>
</feature>
<protein>
    <recommendedName>
        <fullName evidence="16">UDP-N-acetylenolpyruvoylglucosamine reductase</fullName>
        <ecNumber evidence="16">1.3.1.98</ecNumber>
    </recommendedName>
    <alternativeName>
        <fullName evidence="16">UDP-N-acetylmuramate dehydrogenase</fullName>
    </alternativeName>
</protein>
<keyword evidence="10 16" id="KW-0133">Cell shape</keyword>
<dbReference type="InterPro" id="IPR036318">
    <property type="entry name" value="FAD-bd_PCMH-like_sf"/>
</dbReference>
<sequence>MTLDKILPQIKKRVCLAEKTYFQLGGPARYFLETNNVKELIEAVKTAKHLKIPALVLGGGSNVAVADRGWSGLVVKFHRQKPRAKTCQLVGREFICEASAPLAYLVRQSIRRHLAGLEKLAGIPGCVSGALVGNAGAYGVAISDHLAWVEIFDGQKIRRVDRTACHFGYRDSIFKHRPWVVLRAGFILPKGDQKILLAEARKIIKIRAGKYPVDLKCPGSFFKNIPVQKLTKKVLAQIDQAKIIEGKLPVAFLLESVGAKGERVGDMAVSDFHANFILNLGRGKFSDLKKLVAKLKVKVKKKFGIVLAEEVRYIG</sequence>
<evidence type="ECO:0000256" key="15">
    <source>
        <dbReference type="ARBA" id="ARBA00048914"/>
    </source>
</evidence>
<evidence type="ECO:0000256" key="7">
    <source>
        <dbReference type="ARBA" id="ARBA00022630"/>
    </source>
</evidence>
<dbReference type="EC" id="1.3.1.98" evidence="16"/>
<dbReference type="InterPro" id="IPR016169">
    <property type="entry name" value="FAD-bd_PCMH_sub2"/>
</dbReference>
<evidence type="ECO:0000256" key="2">
    <source>
        <dbReference type="ARBA" id="ARBA00003921"/>
    </source>
</evidence>
<comment type="similarity">
    <text evidence="16">Belongs to the MurB family.</text>
</comment>
<dbReference type="PANTHER" id="PTHR21071">
    <property type="entry name" value="UDP-N-ACETYLENOLPYRUVOYLGLUCOSAMINE REDUCTASE"/>
    <property type="match status" value="1"/>
</dbReference>
<evidence type="ECO:0000256" key="8">
    <source>
        <dbReference type="ARBA" id="ARBA00022827"/>
    </source>
</evidence>
<comment type="caution">
    <text evidence="18">The sequence shown here is derived from an EMBL/GenBank/DDBJ whole genome shotgun (WGS) entry which is preliminary data.</text>
</comment>
<feature type="active site" description="Proton donor" evidence="16">
    <location>
        <position position="220"/>
    </location>
</feature>
<comment type="catalytic activity">
    <reaction evidence="15 16">
        <text>UDP-N-acetyl-alpha-D-muramate + NADP(+) = UDP-N-acetyl-3-O-(1-carboxyvinyl)-alpha-D-glucosamine + NADPH + H(+)</text>
        <dbReference type="Rhea" id="RHEA:12248"/>
        <dbReference type="ChEBI" id="CHEBI:15378"/>
        <dbReference type="ChEBI" id="CHEBI:57783"/>
        <dbReference type="ChEBI" id="CHEBI:58349"/>
        <dbReference type="ChEBI" id="CHEBI:68483"/>
        <dbReference type="ChEBI" id="CHEBI:70757"/>
        <dbReference type="EC" id="1.3.1.98"/>
    </reaction>
</comment>
<evidence type="ECO:0000256" key="12">
    <source>
        <dbReference type="ARBA" id="ARBA00023002"/>
    </source>
</evidence>
<accession>A0A1G2QFC3</accession>
<keyword evidence="8 16" id="KW-0274">FAD</keyword>